<evidence type="ECO:0000313" key="1">
    <source>
        <dbReference type="EMBL" id="TKS54013.1"/>
    </source>
</evidence>
<reference evidence="1 2" key="1">
    <citation type="submission" date="2019-01" db="EMBL/GenBank/DDBJ databases">
        <authorList>
            <person name="Zhang S."/>
        </authorList>
    </citation>
    <scope>NUCLEOTIDE SEQUENCE [LARGE SCALE GENOMIC DNA]</scope>
    <source>
        <strain evidence="1 2">1626</strain>
    </source>
</reference>
<protein>
    <submittedName>
        <fullName evidence="1">Uncharacterized protein</fullName>
    </submittedName>
</protein>
<keyword evidence="2" id="KW-1185">Reference proteome</keyword>
<dbReference type="Proteomes" id="UP000298681">
    <property type="component" value="Unassembled WGS sequence"/>
</dbReference>
<comment type="caution">
    <text evidence="1">The sequence shown here is derived from an EMBL/GenBank/DDBJ whole genome shotgun (WGS) entry which is preliminary data.</text>
</comment>
<sequence>MAARDRCLDPIPRTQLGALYAREARDLHPDRAWHEVEPLIGRLWERERPGDWSRSRPMVREFWRKAR</sequence>
<proteinExistence type="predicted"/>
<dbReference type="RefSeq" id="WP_134673394.1">
    <property type="nucleotide sequence ID" value="NZ_CP039383.2"/>
</dbReference>
<dbReference type="EMBL" id="SPUH01000001">
    <property type="protein sequence ID" value="TKS54013.1"/>
    <property type="molecule type" value="Genomic_DNA"/>
</dbReference>
<organism evidence="1 2">
    <name type="scientific">Luteimonas yindakuii</name>
    <dbReference type="NCBI Taxonomy" id="2565782"/>
    <lineage>
        <taxon>Bacteria</taxon>
        <taxon>Pseudomonadati</taxon>
        <taxon>Pseudomonadota</taxon>
        <taxon>Gammaproteobacteria</taxon>
        <taxon>Lysobacterales</taxon>
        <taxon>Lysobacteraceae</taxon>
        <taxon>Luteimonas</taxon>
    </lineage>
</organism>
<dbReference type="AlphaFoldDB" id="A0A4Z1RCX2"/>
<gene>
    <name evidence="1" type="ORF">E4582_03990</name>
</gene>
<accession>A0A4Z1RCX2</accession>
<evidence type="ECO:0000313" key="2">
    <source>
        <dbReference type="Proteomes" id="UP000298681"/>
    </source>
</evidence>
<name>A0A4Z1RCX2_9GAMM</name>